<evidence type="ECO:0000256" key="3">
    <source>
        <dbReference type="PIRSR" id="PIRSR602401-1"/>
    </source>
</evidence>
<evidence type="ECO:0000256" key="4">
    <source>
        <dbReference type="RuleBase" id="RU365099"/>
    </source>
</evidence>
<dbReference type="Pfam" id="PF00067">
    <property type="entry name" value="p450"/>
    <property type="match status" value="1"/>
</dbReference>
<dbReference type="SUPFAM" id="SSF48264">
    <property type="entry name" value="Cytochrome P450"/>
    <property type="match status" value="1"/>
</dbReference>
<keyword evidence="3" id="KW-0479">Metal-binding</keyword>
<dbReference type="VEuPathDB" id="FungiDB:Malapachy_1673"/>
<evidence type="ECO:0000256" key="1">
    <source>
        <dbReference type="ARBA" id="ARBA00010617"/>
    </source>
</evidence>
<dbReference type="Gene3D" id="1.10.630.10">
    <property type="entry name" value="Cytochrome P450"/>
    <property type="match status" value="1"/>
</dbReference>
<dbReference type="Proteomes" id="UP000037751">
    <property type="component" value="Unassembled WGS sequence"/>
</dbReference>
<dbReference type="InterPro" id="IPR050121">
    <property type="entry name" value="Cytochrome_P450_monoxygenase"/>
</dbReference>
<dbReference type="GO" id="GO:0005506">
    <property type="term" value="F:iron ion binding"/>
    <property type="evidence" value="ECO:0007669"/>
    <property type="project" value="InterPro"/>
</dbReference>
<dbReference type="OrthoDB" id="1470350at2759"/>
<organism evidence="5 6">
    <name type="scientific">Malassezia pachydermatis</name>
    <dbReference type="NCBI Taxonomy" id="77020"/>
    <lineage>
        <taxon>Eukaryota</taxon>
        <taxon>Fungi</taxon>
        <taxon>Dikarya</taxon>
        <taxon>Basidiomycota</taxon>
        <taxon>Ustilaginomycotina</taxon>
        <taxon>Malasseziomycetes</taxon>
        <taxon>Malasseziales</taxon>
        <taxon>Malasseziaceae</taxon>
        <taxon>Malassezia</taxon>
    </lineage>
</organism>
<dbReference type="Pfam" id="PF09424">
    <property type="entry name" value="YqeY"/>
    <property type="match status" value="1"/>
</dbReference>
<dbReference type="InterPro" id="IPR019004">
    <property type="entry name" value="YqeY/Aim41"/>
</dbReference>
<dbReference type="GeneID" id="28728050"/>
<evidence type="ECO:0000256" key="2">
    <source>
        <dbReference type="ARBA" id="ARBA00023002"/>
    </source>
</evidence>
<dbReference type="InterPro" id="IPR001128">
    <property type="entry name" value="Cyt_P450"/>
</dbReference>
<dbReference type="PRINTS" id="PR00463">
    <property type="entry name" value="EP450I"/>
</dbReference>
<keyword evidence="3" id="KW-0349">Heme</keyword>
<dbReference type="STRING" id="77020.A0A0M9VN80"/>
<keyword evidence="3" id="KW-0408">Iron</keyword>
<keyword evidence="2" id="KW-0560">Oxidoreductase</keyword>
<dbReference type="EMBL" id="LGAV01000007">
    <property type="protein sequence ID" value="KOS13069.1"/>
    <property type="molecule type" value="Genomic_DNA"/>
</dbReference>
<comment type="similarity">
    <text evidence="1">Belongs to the cytochrome P450 family.</text>
</comment>
<dbReference type="InterPro" id="IPR003789">
    <property type="entry name" value="Asn/Gln_tRNA_amidoTrase-B-like"/>
</dbReference>
<sequence length="670" mass="74957">MVGVLLRTQLRWWTWLRNVPGPPRTSWCLGNLPAFLRHNAMPVCRAWATKYGGAVRYWAMFGEPRLMLTDPLALDHVLRKQAYAYPKLRLAQRLIGGVMGEGLLVAEQAVHKRQRRALQPGLNARAVRRLHPMFTHHAEALAQHIHTIAQSHGTLVDIYALLSAATLDALGEGALGVHFRALQHVQTDPHGNASSAHPLTAALDRTLRMASRPGRWTMVLDTATLYFPWMEKIPIGLASRRFRREAQVLFDIAGDIVQQAKTRIQDEDANETHPDILATLLRANQNAHKAPASKDAGPRSVLDHATLTDAELQAQVSTLIFAGHETTATQLAWMLLFLAKDPPRQQALYDAIEAKRLAMGLQAQAQSGAPADADTRMLTVDEIESIPYVDWCIHECLRLQSAIHTTSRTPLHDDWIPLANGQYVKVHRGMIILIPLTSICTMDHMWGDDPLSFRPERWREPMPGQRLFPGHHGLAFLLGPRACIGSAFAVAEMKAFLVSLVSHFIFEWDGRPIEPKLWVVARPHDPVRGQDATTMMLLRMLPAARAARRTFSTYRPLLEQGKKVPAVGPNPLDAPTLEIVKAQWKKARLAKDSDKATLLGGILTDLQYAEKTKMQPNQKPPSIIKMIQKGIKKRTDAAKVYRNAKPAPRMDLAEKEEREIAILQELLPKP</sequence>
<dbReference type="Gene3D" id="1.10.1510.10">
    <property type="entry name" value="Uncharacterised protein YqeY/AIM41 PF09424, N-terminal domain"/>
    <property type="match status" value="1"/>
</dbReference>
<dbReference type="InterPro" id="IPR036396">
    <property type="entry name" value="Cyt_P450_sf"/>
</dbReference>
<dbReference type="PRINTS" id="PR00385">
    <property type="entry name" value="P450"/>
</dbReference>
<dbReference type="PANTHER" id="PTHR24305">
    <property type="entry name" value="CYTOCHROME P450"/>
    <property type="match status" value="1"/>
</dbReference>
<dbReference type="GO" id="GO:0005739">
    <property type="term" value="C:mitochondrion"/>
    <property type="evidence" value="ECO:0007669"/>
    <property type="project" value="UniProtKB-SubCell"/>
</dbReference>
<comment type="subcellular location">
    <subcellularLocation>
        <location evidence="4">Mitochondrion</location>
    </subcellularLocation>
</comment>
<protein>
    <recommendedName>
        <fullName evidence="4">Altered inheritance of mitochondria protein 41</fullName>
    </recommendedName>
</protein>
<gene>
    <name evidence="4" type="primary">AIM41</name>
    <name evidence="5" type="ORF">Malapachy_1673</name>
</gene>
<keyword evidence="6" id="KW-1185">Reference proteome</keyword>
<keyword evidence="4" id="KW-0496">Mitochondrion</keyword>
<reference evidence="5 6" key="1">
    <citation type="submission" date="2015-07" db="EMBL/GenBank/DDBJ databases">
        <title>Draft Genome Sequence of Malassezia furfur CBS1878 and Malassezia pachydermatis CBS1879.</title>
        <authorList>
            <person name="Triana S."/>
            <person name="Ohm R."/>
            <person name="Gonzalez A."/>
            <person name="DeCock H."/>
            <person name="Restrepo S."/>
            <person name="Celis A."/>
        </authorList>
    </citation>
    <scope>NUCLEOTIDE SEQUENCE [LARGE SCALE GENOMIC DNA]</scope>
    <source>
        <strain evidence="5 6">CBS 1879</strain>
    </source>
</reference>
<dbReference type="GO" id="GO:0004497">
    <property type="term" value="F:monooxygenase activity"/>
    <property type="evidence" value="ECO:0007669"/>
    <property type="project" value="InterPro"/>
</dbReference>
<dbReference type="GO" id="GO:0016884">
    <property type="term" value="F:carbon-nitrogen ligase activity, with glutamine as amido-N-donor"/>
    <property type="evidence" value="ECO:0007669"/>
    <property type="project" value="UniProtKB-UniRule"/>
</dbReference>
<dbReference type="AlphaFoldDB" id="A0A0M9VN80"/>
<dbReference type="InterPro" id="IPR042184">
    <property type="entry name" value="YqeY/Aim41_N"/>
</dbReference>
<dbReference type="RefSeq" id="XP_017990701.1">
    <property type="nucleotide sequence ID" value="XM_018136175.1"/>
</dbReference>
<evidence type="ECO:0000313" key="5">
    <source>
        <dbReference type="EMBL" id="KOS13069.1"/>
    </source>
</evidence>
<proteinExistence type="inferred from homology"/>
<comment type="cofactor">
    <cofactor evidence="3">
        <name>heme</name>
        <dbReference type="ChEBI" id="CHEBI:30413"/>
    </cofactor>
</comment>
<feature type="binding site" description="axial binding residue" evidence="3">
    <location>
        <position position="483"/>
    </location>
    <ligand>
        <name>heme</name>
        <dbReference type="ChEBI" id="CHEBI:30413"/>
    </ligand>
    <ligandPart>
        <name>Fe</name>
        <dbReference type="ChEBI" id="CHEBI:18248"/>
    </ligandPart>
</feature>
<name>A0A0M9VN80_9BASI</name>
<dbReference type="PANTHER" id="PTHR24305:SF166">
    <property type="entry name" value="CYTOCHROME P450 12A4, MITOCHONDRIAL-RELATED"/>
    <property type="match status" value="1"/>
</dbReference>
<comment type="caution">
    <text evidence="5">The sequence shown here is derived from an EMBL/GenBank/DDBJ whole genome shotgun (WGS) entry which is preliminary data.</text>
</comment>
<dbReference type="SUPFAM" id="SSF89095">
    <property type="entry name" value="GatB/YqeY motif"/>
    <property type="match status" value="1"/>
</dbReference>
<dbReference type="InterPro" id="IPR002401">
    <property type="entry name" value="Cyt_P450_E_grp-I"/>
</dbReference>
<dbReference type="GO" id="GO:0016705">
    <property type="term" value="F:oxidoreductase activity, acting on paired donors, with incorporation or reduction of molecular oxygen"/>
    <property type="evidence" value="ECO:0007669"/>
    <property type="project" value="InterPro"/>
</dbReference>
<accession>A0A0M9VN80</accession>
<dbReference type="GO" id="GO:0020037">
    <property type="term" value="F:heme binding"/>
    <property type="evidence" value="ECO:0007669"/>
    <property type="project" value="InterPro"/>
</dbReference>
<evidence type="ECO:0000313" key="6">
    <source>
        <dbReference type="Proteomes" id="UP000037751"/>
    </source>
</evidence>
<comment type="similarity">
    <text evidence="4">Belongs to the AIM41 family.</text>
</comment>